<proteinExistence type="predicted"/>
<feature type="compositionally biased region" description="Polar residues" evidence="1">
    <location>
        <begin position="70"/>
        <end position="81"/>
    </location>
</feature>
<sequence length="740" mass="81914">MSQQKSATMTKGQRSTKNSRNLRYLNLSFAVDTSSKNNGRRPHGGYKVCHVVDNYSDSQQSPPPPAPQPLTHTSTSTSSGVPNHHPPSILSFNKPPEYIESVKNEVAAKQERERMEPVASPSWIHGVASSRNHTGEFPLFTHHYLSSSKMEQIDPGGSVHRSLSASARSDNEFYRPNRMHQYLTATEMPGESEKVVDIKLGRPTRTSLLRARHRSQSAPSLNSSQLDIRHLHTIGQITDSANKPKKKVLQRDLLPPTGRESLHQFLTGARYNRARWIDNHPATKYSMYSEYDSAINPVLISTVIPKKKLAELPSVKKVAKTNILTAAKLLEGCCLPPYGSEVSSSSGSSTSGDQTPPKEKESLPPAVRSSTPASLKEITQILEVEAEERAANEISTTLGKPKCAWDGEKGGGGDNLASLTPLNTSRETFNSDNNNSNISMLTPKKIMLLPPEEKTICQQSQHELKRHPGIEATCLFCRASNHDEIIESNGKCESVENQQYMNTQKPAYENGEQSKHCMSIQGTKLGFSSTRPKITPRRKNLEGKPVVRSSYQQDADQNQNEETETEQQNKKEPDDEIHKENAERTETENVKDNIAEIANKELVNTAAQDVGNNDDEDADADEGVVENNADGSINDDNAHDENVDGLSVNNKVVEECTVNTQKEVEDTDAHGETVQLDTYRSEVTETPRSEGEDMSEEISVSVTMKDREQNDEDSRKKIDVEDDVQVDEGEVGQTVGSNHD</sequence>
<keyword evidence="2" id="KW-1185">Reference proteome</keyword>
<feature type="region of interest" description="Disordered" evidence="1">
    <location>
        <begin position="54"/>
        <end position="95"/>
    </location>
</feature>
<evidence type="ECO:0000313" key="2">
    <source>
        <dbReference type="Proteomes" id="UP000694865"/>
    </source>
</evidence>
<feature type="compositionally biased region" description="Polar residues" evidence="1">
    <location>
        <begin position="1"/>
        <end position="21"/>
    </location>
</feature>
<feature type="region of interest" description="Disordered" evidence="1">
    <location>
        <begin position="523"/>
        <end position="740"/>
    </location>
</feature>
<protein>
    <submittedName>
        <fullName evidence="3">Uncharacterized protein LOC100378543</fullName>
    </submittedName>
</protein>
<reference evidence="3" key="1">
    <citation type="submission" date="2025-08" db="UniProtKB">
        <authorList>
            <consortium name="RefSeq"/>
        </authorList>
    </citation>
    <scope>IDENTIFICATION</scope>
    <source>
        <tissue evidence="3">Testes</tissue>
    </source>
</reference>
<organism evidence="2 3">
    <name type="scientific">Saccoglossus kowalevskii</name>
    <name type="common">Acorn worm</name>
    <dbReference type="NCBI Taxonomy" id="10224"/>
    <lineage>
        <taxon>Eukaryota</taxon>
        <taxon>Metazoa</taxon>
        <taxon>Hemichordata</taxon>
        <taxon>Enteropneusta</taxon>
        <taxon>Harrimaniidae</taxon>
        <taxon>Saccoglossus</taxon>
    </lineage>
</organism>
<dbReference type="GeneID" id="100378543"/>
<feature type="compositionally biased region" description="Low complexity" evidence="1">
    <location>
        <begin position="339"/>
        <end position="352"/>
    </location>
</feature>
<feature type="region of interest" description="Disordered" evidence="1">
    <location>
        <begin position="339"/>
        <end position="374"/>
    </location>
</feature>
<feature type="compositionally biased region" description="Acidic residues" evidence="1">
    <location>
        <begin position="612"/>
        <end position="624"/>
    </location>
</feature>
<name>A0ABM0MVB6_SACKO</name>
<evidence type="ECO:0000256" key="1">
    <source>
        <dbReference type="SAM" id="MobiDB-lite"/>
    </source>
</evidence>
<accession>A0ABM0MVB6</accession>
<feature type="compositionally biased region" description="Basic and acidic residues" evidence="1">
    <location>
        <begin position="662"/>
        <end position="671"/>
    </location>
</feature>
<dbReference type="Proteomes" id="UP000694865">
    <property type="component" value="Unplaced"/>
</dbReference>
<feature type="region of interest" description="Disordered" evidence="1">
    <location>
        <begin position="1"/>
        <end position="24"/>
    </location>
</feature>
<dbReference type="RefSeq" id="XP_006823957.1">
    <property type="nucleotide sequence ID" value="XM_006823894.1"/>
</dbReference>
<evidence type="ECO:0000313" key="3">
    <source>
        <dbReference type="RefSeq" id="XP_006823957.1"/>
    </source>
</evidence>
<feature type="compositionally biased region" description="Basic and acidic residues" evidence="1">
    <location>
        <begin position="679"/>
        <end position="691"/>
    </location>
</feature>
<feature type="compositionally biased region" description="Basic and acidic residues" evidence="1">
    <location>
        <begin position="704"/>
        <end position="719"/>
    </location>
</feature>
<gene>
    <name evidence="3" type="primary">LOC100378543</name>
</gene>
<feature type="compositionally biased region" description="Basic and acidic residues" evidence="1">
    <location>
        <begin position="567"/>
        <end position="594"/>
    </location>
</feature>
<feature type="compositionally biased region" description="Polar residues" evidence="1">
    <location>
        <begin position="523"/>
        <end position="532"/>
    </location>
</feature>
<feature type="compositionally biased region" description="Acidic residues" evidence="1">
    <location>
        <begin position="720"/>
        <end position="730"/>
    </location>
</feature>